<gene>
    <name evidence="2" type="ORF">QC763_0068640</name>
</gene>
<dbReference type="GeneID" id="87926057"/>
<evidence type="ECO:0000256" key="1">
    <source>
        <dbReference type="SAM" id="MobiDB-lite"/>
    </source>
</evidence>
<proteinExistence type="predicted"/>
<organism evidence="2 3">
    <name type="scientific">Podospora pseudopauciseta</name>
    <dbReference type="NCBI Taxonomy" id="2093780"/>
    <lineage>
        <taxon>Eukaryota</taxon>
        <taxon>Fungi</taxon>
        <taxon>Dikarya</taxon>
        <taxon>Ascomycota</taxon>
        <taxon>Pezizomycotina</taxon>
        <taxon>Sordariomycetes</taxon>
        <taxon>Sordariomycetidae</taxon>
        <taxon>Sordariales</taxon>
        <taxon>Podosporaceae</taxon>
        <taxon>Podospora</taxon>
    </lineage>
</organism>
<feature type="compositionally biased region" description="Low complexity" evidence="1">
    <location>
        <begin position="24"/>
        <end position="37"/>
    </location>
</feature>
<reference evidence="2 3" key="1">
    <citation type="journal article" date="2023" name="bioRxiv">
        <title>High-quality genome assemblies of four members of thePodospora anserinaspecies complex.</title>
        <authorList>
            <person name="Ament-Velasquez S.L."/>
            <person name="Vogan A.A."/>
            <person name="Wallerman O."/>
            <person name="Hartmann F."/>
            <person name="Gautier V."/>
            <person name="Silar P."/>
            <person name="Giraud T."/>
            <person name="Johannesson H."/>
        </authorList>
    </citation>
    <scope>NUCLEOTIDE SEQUENCE [LARGE SCALE GENOMIC DNA]</scope>
    <source>
        <strain evidence="2 3">CBS 411.78</strain>
    </source>
</reference>
<feature type="compositionally biased region" description="Polar residues" evidence="1">
    <location>
        <begin position="79"/>
        <end position="90"/>
    </location>
</feature>
<name>A0ABR0HDF7_9PEZI</name>
<dbReference type="Proteomes" id="UP001326199">
    <property type="component" value="Unassembled WGS sequence"/>
</dbReference>
<dbReference type="EMBL" id="JAFFHB010000005">
    <property type="protein sequence ID" value="KAK4666032.1"/>
    <property type="molecule type" value="Genomic_DNA"/>
</dbReference>
<comment type="caution">
    <text evidence="2">The sequence shown here is derived from an EMBL/GenBank/DDBJ whole genome shotgun (WGS) entry which is preliminary data.</text>
</comment>
<feature type="compositionally biased region" description="Basic and acidic residues" evidence="1">
    <location>
        <begin position="38"/>
        <end position="47"/>
    </location>
</feature>
<keyword evidence="3" id="KW-1185">Reference proteome</keyword>
<evidence type="ECO:0008006" key="4">
    <source>
        <dbReference type="Google" id="ProtNLM"/>
    </source>
</evidence>
<sequence>MACRKTPVGVGLRRAGLDAGNVGRQRPTSSTQPSSTTKRWEIDHELPLDWSTDNISSTGIARGPDRPCGVDTGLAQAGHSPSLQNPKTWG</sequence>
<evidence type="ECO:0000313" key="2">
    <source>
        <dbReference type="EMBL" id="KAK4666032.1"/>
    </source>
</evidence>
<protein>
    <recommendedName>
        <fullName evidence="4">Transposase</fullName>
    </recommendedName>
</protein>
<dbReference type="RefSeq" id="XP_062765998.1">
    <property type="nucleotide sequence ID" value="XM_062905947.1"/>
</dbReference>
<accession>A0ABR0HDF7</accession>
<feature type="region of interest" description="Disordered" evidence="1">
    <location>
        <begin position="1"/>
        <end position="90"/>
    </location>
</feature>
<evidence type="ECO:0000313" key="3">
    <source>
        <dbReference type="Proteomes" id="UP001326199"/>
    </source>
</evidence>